<dbReference type="InterPro" id="IPR039609">
    <property type="entry name" value="VQ_15/22"/>
</dbReference>
<keyword evidence="4" id="KW-1185">Reference proteome</keyword>
<dbReference type="EMBL" id="CM001883">
    <property type="protein sequence ID" value="EOY08715.1"/>
    <property type="molecule type" value="Genomic_DNA"/>
</dbReference>
<feature type="region of interest" description="Disordered" evidence="1">
    <location>
        <begin position="45"/>
        <end position="128"/>
    </location>
</feature>
<dbReference type="GO" id="GO:0005516">
    <property type="term" value="F:calmodulin binding"/>
    <property type="evidence" value="ECO:0000318"/>
    <property type="project" value="GO_Central"/>
</dbReference>
<evidence type="ECO:0000256" key="1">
    <source>
        <dbReference type="SAM" id="MobiDB-lite"/>
    </source>
</evidence>
<evidence type="ECO:0000313" key="4">
    <source>
        <dbReference type="Proteomes" id="UP000026915"/>
    </source>
</evidence>
<organism evidence="3 4">
    <name type="scientific">Theobroma cacao</name>
    <name type="common">Cacao</name>
    <name type="synonym">Cocoa</name>
    <dbReference type="NCBI Taxonomy" id="3641"/>
    <lineage>
        <taxon>Eukaryota</taxon>
        <taxon>Viridiplantae</taxon>
        <taxon>Streptophyta</taxon>
        <taxon>Embryophyta</taxon>
        <taxon>Tracheophyta</taxon>
        <taxon>Spermatophyta</taxon>
        <taxon>Magnoliopsida</taxon>
        <taxon>eudicotyledons</taxon>
        <taxon>Gunneridae</taxon>
        <taxon>Pentapetalae</taxon>
        <taxon>rosids</taxon>
        <taxon>malvids</taxon>
        <taxon>Malvales</taxon>
        <taxon>Malvaceae</taxon>
        <taxon>Byttnerioideae</taxon>
        <taxon>Theobroma</taxon>
    </lineage>
</organism>
<dbReference type="PANTHER" id="PTHR33179">
    <property type="entry name" value="VQ MOTIF-CONTAINING PROTEIN"/>
    <property type="match status" value="1"/>
</dbReference>
<dbReference type="GO" id="GO:0006970">
    <property type="term" value="P:response to osmotic stress"/>
    <property type="evidence" value="ECO:0000318"/>
    <property type="project" value="GO_Central"/>
</dbReference>
<dbReference type="eggNOG" id="ENOG502S2VA">
    <property type="taxonomic scope" value="Eukaryota"/>
</dbReference>
<feature type="compositionally biased region" description="Low complexity" evidence="1">
    <location>
        <begin position="48"/>
        <end position="62"/>
    </location>
</feature>
<evidence type="ECO:0000259" key="2">
    <source>
        <dbReference type="Pfam" id="PF05678"/>
    </source>
</evidence>
<dbReference type="GO" id="GO:0005634">
    <property type="term" value="C:nucleus"/>
    <property type="evidence" value="ECO:0000318"/>
    <property type="project" value="GO_Central"/>
</dbReference>
<evidence type="ECO:0000313" key="3">
    <source>
        <dbReference type="EMBL" id="EOY08715.1"/>
    </source>
</evidence>
<dbReference type="Gramene" id="EOY08715">
    <property type="protein sequence ID" value="EOY08715"/>
    <property type="gene ID" value="TCM_023799"/>
</dbReference>
<dbReference type="Pfam" id="PF05678">
    <property type="entry name" value="VQ"/>
    <property type="match status" value="1"/>
</dbReference>
<sequence>MASSENLASIEPWTFRPRFADSWISEAFARDTETLTRALEKSISNSFTNPDSLSPLLNLINPNTPPTPTPTSTSTPAPTPTPTPTPSASNVSGSDPETAPKRKRTTILPPTATGKVSKRKPRACKRSQTTFITADPANFRQMVQQVTGVRFGNAQMSLSPILKPEPQRPGSRLPNGAGPGCLPTLDTSAFLLDHQQQSSGVVVGSSLLPFQSSVVAEGVASAGATLDCDTFSSFPTLESWKV</sequence>
<dbReference type="AlphaFoldDB" id="A0A061EUI4"/>
<dbReference type="OMA" id="LESWRVM"/>
<dbReference type="STRING" id="3641.A0A061EUI4"/>
<name>A0A061EUI4_THECC</name>
<proteinExistence type="predicted"/>
<dbReference type="FunCoup" id="A0A061EUI4">
    <property type="interactions" value="590"/>
</dbReference>
<dbReference type="InParanoid" id="A0A061EUI4"/>
<dbReference type="Proteomes" id="UP000026915">
    <property type="component" value="Chromosome 5"/>
</dbReference>
<feature type="domain" description="VQ" evidence="2">
    <location>
        <begin position="126"/>
        <end position="148"/>
    </location>
</feature>
<accession>A0A061EUI4</accession>
<dbReference type="HOGENOM" id="CLU_080279_0_0_1"/>
<dbReference type="InterPro" id="IPR008889">
    <property type="entry name" value="VQ"/>
</dbReference>
<protein>
    <submittedName>
        <fullName evidence="3">Calmodulin-binding protein of 25 kDa, putative</fullName>
    </submittedName>
</protein>
<feature type="compositionally biased region" description="Basic residues" evidence="1">
    <location>
        <begin position="116"/>
        <end position="125"/>
    </location>
</feature>
<reference evidence="3 4" key="1">
    <citation type="journal article" date="2013" name="Genome Biol.">
        <title>The genome sequence of the most widely cultivated cacao type and its use to identify candidate genes regulating pod color.</title>
        <authorList>
            <person name="Motamayor J.C."/>
            <person name="Mockaitis K."/>
            <person name="Schmutz J."/>
            <person name="Haiminen N."/>
            <person name="Iii D.L."/>
            <person name="Cornejo O."/>
            <person name="Findley S.D."/>
            <person name="Zheng P."/>
            <person name="Utro F."/>
            <person name="Royaert S."/>
            <person name="Saski C."/>
            <person name="Jenkins J."/>
            <person name="Podicheti R."/>
            <person name="Zhao M."/>
            <person name="Scheffler B.E."/>
            <person name="Stack J.C."/>
            <person name="Feltus F.A."/>
            <person name="Mustiga G.M."/>
            <person name="Amores F."/>
            <person name="Phillips W."/>
            <person name="Marelli J.P."/>
            <person name="May G.D."/>
            <person name="Shapiro H."/>
            <person name="Ma J."/>
            <person name="Bustamante C.D."/>
            <person name="Schnell R.J."/>
            <person name="Main D."/>
            <person name="Gilbert D."/>
            <person name="Parida L."/>
            <person name="Kuhn D.N."/>
        </authorList>
    </citation>
    <scope>NUCLEOTIDE SEQUENCE [LARGE SCALE GENOMIC DNA]</scope>
    <source>
        <strain evidence="4">cv. Matina 1-6</strain>
    </source>
</reference>
<dbReference type="PANTHER" id="PTHR33179:SF9">
    <property type="entry name" value="OS01G0278000 PROTEIN"/>
    <property type="match status" value="1"/>
</dbReference>
<gene>
    <name evidence="3" type="ORF">TCM_023799</name>
</gene>